<dbReference type="RefSeq" id="WP_171089287.1">
    <property type="nucleotide sequence ID" value="NZ_CP053069.1"/>
</dbReference>
<evidence type="ECO:0000256" key="1">
    <source>
        <dbReference type="ARBA" id="ARBA00022737"/>
    </source>
</evidence>
<dbReference type="SUPFAM" id="SSF48452">
    <property type="entry name" value="TPR-like"/>
    <property type="match status" value="1"/>
</dbReference>
<dbReference type="Pfam" id="PF13650">
    <property type="entry name" value="Asp_protease_2"/>
    <property type="match status" value="1"/>
</dbReference>
<dbReference type="PANTHER" id="PTHR44858">
    <property type="entry name" value="TETRATRICOPEPTIDE REPEAT PROTEIN 6"/>
    <property type="match status" value="1"/>
</dbReference>
<dbReference type="PROSITE" id="PS50293">
    <property type="entry name" value="TPR_REGION"/>
    <property type="match status" value="1"/>
</dbReference>
<proteinExistence type="predicted"/>
<dbReference type="InterPro" id="IPR011990">
    <property type="entry name" value="TPR-like_helical_dom_sf"/>
</dbReference>
<sequence length="460" mass="49702">MKTMRSLLIGVAMATAILPAIAQQPAKCQLAKIAEWPVRFVGNNPVIDGAINGKKITILLDTGSYVSLVMKASAEKLGLNLRGTGQFAGGFGGSTPIFVTNIEEMRIGESVRKNWRVRVAGEGAPPFDFILGDDFFRQVDLEFDYAKGVVRVFQPENCKSAFLGYWDANAQVLPMLNDKQHVVVPIKINGREGRATLDSGAAGSLVSLAFAESVGITKDSPGVLPGGCSSGMGGTGLRNWVSRFDSVSIGNETIRDPMLRIQDYSTTDMRQASDMFLGTDFLKSHRVYIARSQDKVYFSYTGGQAFTATPGVDCDKREADKGTPELLASYQQALAANPNDTKTLMQRADLRRRTGDSPGAMADLDAVIKLEPTNGVALAMRASMRAQAKDIDGSLADSEAAIAQGIRMAPMYANRGAMYRSKGNCERAIVEYEEALKIDPNLQSALRGRDACRKGEAKNE</sequence>
<name>A0A6M4GV52_9PROT</name>
<keyword evidence="4" id="KW-0732">Signal</keyword>
<dbReference type="Pfam" id="PF13975">
    <property type="entry name" value="gag-asp_proteas"/>
    <property type="match status" value="1"/>
</dbReference>
<dbReference type="InterPro" id="IPR050498">
    <property type="entry name" value="Ycf3"/>
</dbReference>
<feature type="chain" id="PRO_5026761600" evidence="4">
    <location>
        <begin position="23"/>
        <end position="460"/>
    </location>
</feature>
<keyword evidence="2 3" id="KW-0802">TPR repeat</keyword>
<feature type="repeat" description="TPR" evidence="3">
    <location>
        <begin position="409"/>
        <end position="442"/>
    </location>
</feature>
<evidence type="ECO:0000256" key="2">
    <source>
        <dbReference type="ARBA" id="ARBA00022803"/>
    </source>
</evidence>
<dbReference type="CDD" id="cd05483">
    <property type="entry name" value="retropepsin_like_bacteria"/>
    <property type="match status" value="2"/>
</dbReference>
<evidence type="ECO:0000313" key="5">
    <source>
        <dbReference type="EMBL" id="QJR09517.1"/>
    </source>
</evidence>
<dbReference type="SMART" id="SM00028">
    <property type="entry name" value="TPR"/>
    <property type="match status" value="2"/>
</dbReference>
<dbReference type="Gene3D" id="1.25.40.10">
    <property type="entry name" value="Tetratricopeptide repeat domain"/>
    <property type="match status" value="1"/>
</dbReference>
<dbReference type="InterPro" id="IPR019734">
    <property type="entry name" value="TPR_rpt"/>
</dbReference>
<dbReference type="InterPro" id="IPR021109">
    <property type="entry name" value="Peptidase_aspartic_dom_sf"/>
</dbReference>
<keyword evidence="6" id="KW-1185">Reference proteome</keyword>
<dbReference type="Gene3D" id="2.40.70.10">
    <property type="entry name" value="Acid Proteases"/>
    <property type="match status" value="2"/>
</dbReference>
<evidence type="ECO:0000256" key="3">
    <source>
        <dbReference type="PROSITE-ProRule" id="PRU00339"/>
    </source>
</evidence>
<accession>A0A6M4GV52</accession>
<feature type="signal peptide" evidence="4">
    <location>
        <begin position="1"/>
        <end position="22"/>
    </location>
</feature>
<dbReference type="EMBL" id="CP053069">
    <property type="protein sequence ID" value="QJR09517.1"/>
    <property type="molecule type" value="Genomic_DNA"/>
</dbReference>
<dbReference type="KEGG" id="uru:DSM104443_00561"/>
<protein>
    <submittedName>
        <fullName evidence="5">Uncharacterized protein</fullName>
    </submittedName>
</protein>
<keyword evidence="1" id="KW-0677">Repeat</keyword>
<dbReference type="Pfam" id="PF13181">
    <property type="entry name" value="TPR_8"/>
    <property type="match status" value="1"/>
</dbReference>
<gene>
    <name evidence="5" type="ORF">DSM104443_00561</name>
</gene>
<dbReference type="PANTHER" id="PTHR44858:SF1">
    <property type="entry name" value="UDP-N-ACETYLGLUCOSAMINE--PEPTIDE N-ACETYLGLUCOSAMINYLTRANSFERASE SPINDLY-RELATED"/>
    <property type="match status" value="1"/>
</dbReference>
<evidence type="ECO:0000256" key="4">
    <source>
        <dbReference type="SAM" id="SignalP"/>
    </source>
</evidence>
<reference evidence="5 6" key="1">
    <citation type="submission" date="2020-04" db="EMBL/GenBank/DDBJ databases">
        <title>Usitatibacter rugosus gen. nov., sp. nov. and Usitatibacter palustris sp. nov., novel members of Usitatibacteraceae fam. nov. within the order Nitrosomonadales isolated from soil.</title>
        <authorList>
            <person name="Huber K.J."/>
            <person name="Neumann-Schaal M."/>
            <person name="Geppert A."/>
            <person name="Luckner M."/>
            <person name="Wanner G."/>
            <person name="Overmann J."/>
        </authorList>
    </citation>
    <scope>NUCLEOTIDE SEQUENCE [LARGE SCALE GENOMIC DNA]</scope>
    <source>
        <strain evidence="5 6">0125_3</strain>
    </source>
</reference>
<dbReference type="PROSITE" id="PS50005">
    <property type="entry name" value="TPR"/>
    <property type="match status" value="1"/>
</dbReference>
<organism evidence="5 6">
    <name type="scientific">Usitatibacter rugosus</name>
    <dbReference type="NCBI Taxonomy" id="2732067"/>
    <lineage>
        <taxon>Bacteria</taxon>
        <taxon>Pseudomonadati</taxon>
        <taxon>Pseudomonadota</taxon>
        <taxon>Betaproteobacteria</taxon>
        <taxon>Nitrosomonadales</taxon>
        <taxon>Usitatibacteraceae</taxon>
        <taxon>Usitatibacter</taxon>
    </lineage>
</organism>
<dbReference type="InterPro" id="IPR034122">
    <property type="entry name" value="Retropepsin-like_bacterial"/>
</dbReference>
<evidence type="ECO:0000313" key="6">
    <source>
        <dbReference type="Proteomes" id="UP000501534"/>
    </source>
</evidence>
<dbReference type="SUPFAM" id="SSF50630">
    <property type="entry name" value="Acid proteases"/>
    <property type="match status" value="2"/>
</dbReference>
<dbReference type="AlphaFoldDB" id="A0A6M4GV52"/>
<dbReference type="Proteomes" id="UP000501534">
    <property type="component" value="Chromosome"/>
</dbReference>